<reference evidence="2" key="1">
    <citation type="submission" date="2020-04" db="EMBL/GenBank/DDBJ databases">
        <authorList>
            <person name="Chiriac C."/>
            <person name="Salcher M."/>
            <person name="Ghai R."/>
            <person name="Kavagutti S V."/>
        </authorList>
    </citation>
    <scope>NUCLEOTIDE SEQUENCE</scope>
</reference>
<evidence type="ECO:0000256" key="1">
    <source>
        <dbReference type="SAM" id="MobiDB-lite"/>
    </source>
</evidence>
<sequence>MIQLDTRLPLGVQPFDLGAVQRNALAAMQQRAAEQEIDNRNALATAMQTYGQGVLSPDAGKRAASIAGLAAAGPAGFQTALPLMQQEQQRLRPMTADEARAAGLRPGTVAMVNGLGVPQILQQPDTPSTERQAYDQSMARFQASLQGGNRPPVAVFDPNSPSGFRYARPTEVVGQPAPAPEGYRQPVMPFGSGSGGAALAFIEQLAPSVRNGTATQEQVRRYLSAVTEYQQERIGADGTRVVPRLPPYAPGAPDVLQLYPGIMPGAAAQPAPAPAPGATDPAAGSGAQSGVPIGTTGMSAAPPPGPNDLQPNPLPGAAGGRATVPQAAPNTNVTQMLENVEGLRRAQRALELAIARPESFGMWQGAANTFPGTLERLDPGGVEARAMAADLGSLVVNQRSGAAVTAAEFPRLRPFIPQVGDPPEVVQTKLRRFAEEYRAIIRDQYDAFGPRSGYRPLPVVEEALRGERPTNANQPTVPRVGEVRDGWRFRGGNPAERNSWERAQ</sequence>
<feature type="compositionally biased region" description="Low complexity" evidence="1">
    <location>
        <begin position="268"/>
        <end position="286"/>
    </location>
</feature>
<proteinExistence type="predicted"/>
<gene>
    <name evidence="2" type="ORF">UFOVP421_52</name>
</gene>
<feature type="region of interest" description="Disordered" evidence="1">
    <location>
        <begin position="268"/>
        <end position="330"/>
    </location>
</feature>
<protein>
    <submittedName>
        <fullName evidence="2">Uncharacterized protein</fullName>
    </submittedName>
</protein>
<feature type="region of interest" description="Disordered" evidence="1">
    <location>
        <begin position="466"/>
        <end position="504"/>
    </location>
</feature>
<name>A0A6J5M735_9CAUD</name>
<evidence type="ECO:0000313" key="2">
    <source>
        <dbReference type="EMBL" id="CAB4141961.1"/>
    </source>
</evidence>
<accession>A0A6J5M735</accession>
<organism evidence="2">
    <name type="scientific">uncultured Caudovirales phage</name>
    <dbReference type="NCBI Taxonomy" id="2100421"/>
    <lineage>
        <taxon>Viruses</taxon>
        <taxon>Duplodnaviria</taxon>
        <taxon>Heunggongvirae</taxon>
        <taxon>Uroviricota</taxon>
        <taxon>Caudoviricetes</taxon>
        <taxon>Peduoviridae</taxon>
        <taxon>Maltschvirus</taxon>
        <taxon>Maltschvirus maltsch</taxon>
    </lineage>
</organism>
<dbReference type="EMBL" id="LR796402">
    <property type="protein sequence ID" value="CAB4141961.1"/>
    <property type="molecule type" value="Genomic_DNA"/>
</dbReference>